<dbReference type="AlphaFoldDB" id="A0AAN8RSJ0"/>
<name>A0AAN8RSJ0_POLSC</name>
<comment type="caution">
    <text evidence="2">The sequence shown here is derived from an EMBL/GenBank/DDBJ whole genome shotgun (WGS) entry which is preliminary data.</text>
</comment>
<evidence type="ECO:0000256" key="1">
    <source>
        <dbReference type="SAM" id="MobiDB-lite"/>
    </source>
</evidence>
<evidence type="ECO:0000313" key="2">
    <source>
        <dbReference type="EMBL" id="KAK6618621.1"/>
    </source>
</evidence>
<proteinExistence type="predicted"/>
<organism evidence="2 3">
    <name type="scientific">Polyplax serrata</name>
    <name type="common">Common mouse louse</name>
    <dbReference type="NCBI Taxonomy" id="468196"/>
    <lineage>
        <taxon>Eukaryota</taxon>
        <taxon>Metazoa</taxon>
        <taxon>Ecdysozoa</taxon>
        <taxon>Arthropoda</taxon>
        <taxon>Hexapoda</taxon>
        <taxon>Insecta</taxon>
        <taxon>Pterygota</taxon>
        <taxon>Neoptera</taxon>
        <taxon>Paraneoptera</taxon>
        <taxon>Psocodea</taxon>
        <taxon>Troctomorpha</taxon>
        <taxon>Phthiraptera</taxon>
        <taxon>Anoplura</taxon>
        <taxon>Polyplacidae</taxon>
        <taxon>Polyplax</taxon>
    </lineage>
</organism>
<reference evidence="2 3" key="1">
    <citation type="submission" date="2023-10" db="EMBL/GenBank/DDBJ databases">
        <title>Genomes of two closely related lineages of the louse Polyplax serrata with different host specificities.</title>
        <authorList>
            <person name="Martinu J."/>
            <person name="Tarabai H."/>
            <person name="Stefka J."/>
            <person name="Hypsa V."/>
        </authorList>
    </citation>
    <scope>NUCLEOTIDE SEQUENCE [LARGE SCALE GENOMIC DNA]</scope>
    <source>
        <strain evidence="2">HR10_N</strain>
    </source>
</reference>
<dbReference type="EMBL" id="JAWJWE010000041">
    <property type="protein sequence ID" value="KAK6618621.1"/>
    <property type="molecule type" value="Genomic_DNA"/>
</dbReference>
<sequence>MDETSSSDQRANTRPPRISMSRRLVKPNSCRAEYYKLEKARVPALRVKIQSTSNLHADPSTEKLGLQRENIQPISRDDNLQHEDMIQQDVRRVAKLNKSSTSTRRDLQLLPRTLNDSQKGGQLGMIFNLKVARRVSDISWRHKENKTRKNKNNTIKY</sequence>
<evidence type="ECO:0000313" key="3">
    <source>
        <dbReference type="Proteomes" id="UP001372834"/>
    </source>
</evidence>
<protein>
    <submittedName>
        <fullName evidence="2">Uncharacterized protein</fullName>
    </submittedName>
</protein>
<accession>A0AAN8RSJ0</accession>
<feature type="region of interest" description="Disordered" evidence="1">
    <location>
        <begin position="1"/>
        <end position="25"/>
    </location>
</feature>
<dbReference type="Proteomes" id="UP001372834">
    <property type="component" value="Unassembled WGS sequence"/>
</dbReference>
<gene>
    <name evidence="2" type="ORF">RUM43_013012</name>
</gene>
<feature type="compositionally biased region" description="Polar residues" evidence="1">
    <location>
        <begin position="1"/>
        <end position="12"/>
    </location>
</feature>